<feature type="binding site" evidence="5">
    <location>
        <position position="111"/>
    </location>
    <ligand>
        <name>substrate</name>
    </ligand>
</feature>
<dbReference type="SUPFAM" id="SSF51430">
    <property type="entry name" value="NAD(P)-linked oxidoreductase"/>
    <property type="match status" value="1"/>
</dbReference>
<evidence type="ECO:0000256" key="5">
    <source>
        <dbReference type="PIRSR" id="PIRSR000097-2"/>
    </source>
</evidence>
<dbReference type="FunFam" id="3.20.20.100:FF:000002">
    <property type="entry name" value="2,5-diketo-D-gluconic acid reductase A"/>
    <property type="match status" value="1"/>
</dbReference>
<name>A0A7Y9L9E7_9ACTN</name>
<evidence type="ECO:0000256" key="6">
    <source>
        <dbReference type="PIRSR" id="PIRSR000097-3"/>
    </source>
</evidence>
<evidence type="ECO:0000256" key="1">
    <source>
        <dbReference type="ARBA" id="ARBA00007905"/>
    </source>
</evidence>
<dbReference type="RefSeq" id="WP_218870996.1">
    <property type="nucleotide sequence ID" value="NZ_JACCBU010000001.1"/>
</dbReference>
<dbReference type="InterPro" id="IPR036812">
    <property type="entry name" value="NAD(P)_OxRdtase_dom_sf"/>
</dbReference>
<keyword evidence="2" id="KW-0521">NADP</keyword>
<dbReference type="CDD" id="cd19071">
    <property type="entry name" value="AKR_AKR1-5-like"/>
    <property type="match status" value="1"/>
</dbReference>
<keyword evidence="3" id="KW-0560">Oxidoreductase</keyword>
<keyword evidence="9" id="KW-1185">Reference proteome</keyword>
<evidence type="ECO:0000313" key="8">
    <source>
        <dbReference type="EMBL" id="NYE68713.1"/>
    </source>
</evidence>
<organism evidence="8 9">
    <name type="scientific">Microlunatus parietis</name>
    <dbReference type="NCBI Taxonomy" id="682979"/>
    <lineage>
        <taxon>Bacteria</taxon>
        <taxon>Bacillati</taxon>
        <taxon>Actinomycetota</taxon>
        <taxon>Actinomycetes</taxon>
        <taxon>Propionibacteriales</taxon>
        <taxon>Propionibacteriaceae</taxon>
        <taxon>Microlunatus</taxon>
    </lineage>
</organism>
<feature type="domain" description="NADP-dependent oxidoreductase" evidence="7">
    <location>
        <begin position="22"/>
        <end position="260"/>
    </location>
</feature>
<accession>A0A7Y9L9E7</accession>
<dbReference type="InterPro" id="IPR018170">
    <property type="entry name" value="Aldo/ket_reductase_CS"/>
</dbReference>
<dbReference type="Proteomes" id="UP000569914">
    <property type="component" value="Unassembled WGS sequence"/>
</dbReference>
<dbReference type="PIRSF" id="PIRSF000097">
    <property type="entry name" value="AKR"/>
    <property type="match status" value="1"/>
</dbReference>
<proteinExistence type="inferred from homology"/>
<dbReference type="AlphaFoldDB" id="A0A7Y9L9E7"/>
<comment type="similarity">
    <text evidence="1">Belongs to the aldo/keto reductase family.</text>
</comment>
<evidence type="ECO:0000256" key="2">
    <source>
        <dbReference type="ARBA" id="ARBA00022857"/>
    </source>
</evidence>
<evidence type="ECO:0000256" key="3">
    <source>
        <dbReference type="ARBA" id="ARBA00023002"/>
    </source>
</evidence>
<evidence type="ECO:0000259" key="7">
    <source>
        <dbReference type="Pfam" id="PF00248"/>
    </source>
</evidence>
<feature type="active site" description="Proton donor" evidence="4">
    <location>
        <position position="55"/>
    </location>
</feature>
<feature type="site" description="Lowers pKa of active site Tyr" evidence="6">
    <location>
        <position position="80"/>
    </location>
</feature>
<dbReference type="Gene3D" id="3.20.20.100">
    <property type="entry name" value="NADP-dependent oxidoreductase domain"/>
    <property type="match status" value="1"/>
</dbReference>
<dbReference type="InterPro" id="IPR020471">
    <property type="entry name" value="AKR"/>
</dbReference>
<dbReference type="PRINTS" id="PR00069">
    <property type="entry name" value="ALDKETRDTASE"/>
</dbReference>
<dbReference type="PANTHER" id="PTHR43827:SF3">
    <property type="entry name" value="NADP-DEPENDENT OXIDOREDUCTASE DOMAIN-CONTAINING PROTEIN"/>
    <property type="match status" value="1"/>
</dbReference>
<evidence type="ECO:0000256" key="4">
    <source>
        <dbReference type="PIRSR" id="PIRSR000097-1"/>
    </source>
</evidence>
<gene>
    <name evidence="8" type="ORF">BKA15_000042</name>
</gene>
<dbReference type="Pfam" id="PF00248">
    <property type="entry name" value="Aldo_ket_red"/>
    <property type="match status" value="1"/>
</dbReference>
<comment type="caution">
    <text evidence="8">The sequence shown here is derived from an EMBL/GenBank/DDBJ whole genome shotgun (WGS) entry which is preliminary data.</text>
</comment>
<dbReference type="InterPro" id="IPR023210">
    <property type="entry name" value="NADP_OxRdtase_dom"/>
</dbReference>
<protein>
    <submittedName>
        <fullName evidence="8">Diketogulonate reductase-like aldo/keto reductase</fullName>
    </submittedName>
</protein>
<dbReference type="EMBL" id="JACCBU010000001">
    <property type="protein sequence ID" value="NYE68713.1"/>
    <property type="molecule type" value="Genomic_DNA"/>
</dbReference>
<reference evidence="8 9" key="1">
    <citation type="submission" date="2020-07" db="EMBL/GenBank/DDBJ databases">
        <title>Sequencing the genomes of 1000 actinobacteria strains.</title>
        <authorList>
            <person name="Klenk H.-P."/>
        </authorList>
    </citation>
    <scope>NUCLEOTIDE SEQUENCE [LARGE SCALE GENOMIC DNA]</scope>
    <source>
        <strain evidence="8 9">DSM 22083</strain>
    </source>
</reference>
<dbReference type="PROSITE" id="PS00798">
    <property type="entry name" value="ALDOKETO_REDUCTASE_1"/>
    <property type="match status" value="1"/>
</dbReference>
<sequence length="262" mass="27687">MTTADYSQPTATLSNGPTMPLLGFGTWQIPDAEAPAATSAALEAGYRHIDTATGYGNEAGIGQALAEAGLPRDSIFVTTKMPPDHVGRERRTLEESLTKLGLDRVDLWLVHWPPNKQATPAAWEQFIAAQADGLATSIGVSNYSLDQIDELITATGVAPAVNQIKWGPSLYDPAIAGGLAERGVVLEGYSPFRASNLDDPTLLAIAADHDATTAQVIVAWHVKHGFVVIPKSTQPERIVANAAGAKIELSDDEVARIDALAS</sequence>
<dbReference type="GO" id="GO:0016616">
    <property type="term" value="F:oxidoreductase activity, acting on the CH-OH group of donors, NAD or NADP as acceptor"/>
    <property type="evidence" value="ECO:0007669"/>
    <property type="project" value="UniProtKB-ARBA"/>
</dbReference>
<dbReference type="PANTHER" id="PTHR43827">
    <property type="entry name" value="2,5-DIKETO-D-GLUCONIC ACID REDUCTASE"/>
    <property type="match status" value="1"/>
</dbReference>
<evidence type="ECO:0000313" key="9">
    <source>
        <dbReference type="Proteomes" id="UP000569914"/>
    </source>
</evidence>